<dbReference type="SUPFAM" id="SSF52266">
    <property type="entry name" value="SGNH hydrolase"/>
    <property type="match status" value="1"/>
</dbReference>
<dbReference type="PANTHER" id="PTHR37834:SF2">
    <property type="entry name" value="ESTERASE, SGNH HYDROLASE-TYPE"/>
    <property type="match status" value="1"/>
</dbReference>
<dbReference type="AlphaFoldDB" id="A0A175R384"/>
<dbReference type="Pfam" id="PF13472">
    <property type="entry name" value="Lipase_GDSL_2"/>
    <property type="match status" value="1"/>
</dbReference>
<dbReference type="PANTHER" id="PTHR37834">
    <property type="entry name" value="GDSL-LIKE LIPASE/ACYLHYDROLASE DOMAIN PROTEIN (AFU_ORTHOLOGUE AFUA_2G00620)"/>
    <property type="match status" value="1"/>
</dbReference>
<keyword evidence="1" id="KW-0732">Signal</keyword>
<dbReference type="CDD" id="cd01831">
    <property type="entry name" value="Endoglucanase_E_like"/>
    <property type="match status" value="1"/>
</dbReference>
<feature type="domain" description="Carbohydrate esterase 2 N-terminal" evidence="3">
    <location>
        <begin position="40"/>
        <end position="132"/>
    </location>
</feature>
<feature type="chain" id="PRO_5008041563" description="SGNH hydrolase-type esterase domain-containing protein" evidence="1">
    <location>
        <begin position="26"/>
        <end position="346"/>
    </location>
</feature>
<name>A0A175R384_9HYPH</name>
<dbReference type="Gene3D" id="3.40.50.1110">
    <property type="entry name" value="SGNH hydrolase"/>
    <property type="match status" value="1"/>
</dbReference>
<dbReference type="InterPro" id="IPR037461">
    <property type="entry name" value="CtCE2-like_dom"/>
</dbReference>
<organism evidence="4 5">
    <name type="scientific">Aureimonas ureilytica</name>
    <dbReference type="NCBI Taxonomy" id="401562"/>
    <lineage>
        <taxon>Bacteria</taxon>
        <taxon>Pseudomonadati</taxon>
        <taxon>Pseudomonadota</taxon>
        <taxon>Alphaproteobacteria</taxon>
        <taxon>Hyphomicrobiales</taxon>
        <taxon>Aurantimonadaceae</taxon>
        <taxon>Aureimonas</taxon>
    </lineage>
</organism>
<evidence type="ECO:0000259" key="3">
    <source>
        <dbReference type="Pfam" id="PF17996"/>
    </source>
</evidence>
<sequence length="346" mass="37562">MLRARSLLLRPAFGLALAIALPVAAHSETAERPGRWIGQVDESRRLFDWPGSGAGFAIDGSRLSVRLDNQGENSLEIVVDGVSRRFDLRTGEQDYEIFDGTQGRHQIQLLKRTEGDVGAIRLVSAETDGRFVPPQAPRRRILVIGDSISTGYGIEGRGPECLATPQSQNQMLTYAGQTAAALDAEATVLAASGRGLVRNYNGATEGTMRDLVDRAAQSQAEPSQPAQGPFDLVLVHLGTNDFVKDGTPPGFGEAYEAGLRTLRQRYPDASIYALIGPMLAPDRFDAASRAIRSAVETRQRAGDRQVRFLPFAPPPTSFGCAWHPAVEAQRGMAERLIERVKADQGW</sequence>
<dbReference type="InterPro" id="IPR052762">
    <property type="entry name" value="PCW_deacetylase/CE"/>
</dbReference>
<evidence type="ECO:0000259" key="2">
    <source>
        <dbReference type="Pfam" id="PF13472"/>
    </source>
</evidence>
<dbReference type="Proteomes" id="UP000078272">
    <property type="component" value="Unassembled WGS sequence"/>
</dbReference>
<dbReference type="InterPro" id="IPR040794">
    <property type="entry name" value="CE2_N"/>
</dbReference>
<dbReference type="GO" id="GO:0052689">
    <property type="term" value="F:carboxylic ester hydrolase activity"/>
    <property type="evidence" value="ECO:0007669"/>
    <property type="project" value="InterPro"/>
</dbReference>
<dbReference type="Gene3D" id="2.60.120.260">
    <property type="entry name" value="Galactose-binding domain-like"/>
    <property type="match status" value="1"/>
</dbReference>
<dbReference type="STRING" id="401562.NS365_08335"/>
<dbReference type="InterPro" id="IPR036514">
    <property type="entry name" value="SGNH_hydro_sf"/>
</dbReference>
<feature type="signal peptide" evidence="1">
    <location>
        <begin position="1"/>
        <end position="25"/>
    </location>
</feature>
<evidence type="ECO:0000256" key="1">
    <source>
        <dbReference type="SAM" id="SignalP"/>
    </source>
</evidence>
<comment type="caution">
    <text evidence="4">The sequence shown here is derived from an EMBL/GenBank/DDBJ whole genome shotgun (WGS) entry which is preliminary data.</text>
</comment>
<dbReference type="Pfam" id="PF17996">
    <property type="entry name" value="CE2_N"/>
    <property type="match status" value="1"/>
</dbReference>
<evidence type="ECO:0000313" key="4">
    <source>
        <dbReference type="EMBL" id="KTQ85146.1"/>
    </source>
</evidence>
<dbReference type="RefSeq" id="WP_058636589.1">
    <property type="nucleotide sequence ID" value="NZ_LDPZ01000066.1"/>
</dbReference>
<protein>
    <recommendedName>
        <fullName evidence="6">SGNH hydrolase-type esterase domain-containing protein</fullName>
    </recommendedName>
</protein>
<evidence type="ECO:0008006" key="6">
    <source>
        <dbReference type="Google" id="ProtNLM"/>
    </source>
</evidence>
<accession>A0A175R384</accession>
<evidence type="ECO:0000313" key="5">
    <source>
        <dbReference type="Proteomes" id="UP000078272"/>
    </source>
</evidence>
<feature type="domain" description="SGNH hydrolase-type esterase" evidence="2">
    <location>
        <begin position="143"/>
        <end position="313"/>
    </location>
</feature>
<reference evidence="4 5" key="1">
    <citation type="journal article" date="2016" name="Front. Microbiol.">
        <title>Genomic Resource of Rice Seed Associated Bacteria.</title>
        <authorList>
            <person name="Midha S."/>
            <person name="Bansal K."/>
            <person name="Sharma S."/>
            <person name="Kumar N."/>
            <person name="Patil P.P."/>
            <person name="Chaudhry V."/>
            <person name="Patil P.B."/>
        </authorList>
    </citation>
    <scope>NUCLEOTIDE SEQUENCE [LARGE SCALE GENOMIC DNA]</scope>
    <source>
        <strain evidence="4 5">NS226</strain>
    </source>
</reference>
<dbReference type="EMBL" id="LDPZ01000066">
    <property type="protein sequence ID" value="KTQ85146.1"/>
    <property type="molecule type" value="Genomic_DNA"/>
</dbReference>
<dbReference type="PATRIC" id="fig|401562.3.peg.4595"/>
<dbReference type="InterPro" id="IPR013830">
    <property type="entry name" value="SGNH_hydro"/>
</dbReference>
<dbReference type="OrthoDB" id="9801375at2"/>
<proteinExistence type="predicted"/>
<gene>
    <name evidence="4" type="ORF">NS226_20805</name>
</gene>